<sequence>MAVMNESELYAPLKHFFEQRGYTIKGEVRYCDLVGMKDGSDTPLIVEIKKTFTLALLLQGLDRQKLTSNVYVAVEKNRSKKGAHNQRWSDITSLCRRLGLGFITVTLYKTKNPLVEIMCTPQQNLAVGVLGNPPRKSPKGAARLVHEFKERSGDYNVGGSYGTKLMTAYREKALRIALVMADGAIMAPRQVKEQSGIGTTGAILRDNYYGWFERIAKGKYKLSALGLESLTQYASVISGWDLTAATKDSDSNDSNVSKSEL</sequence>
<dbReference type="RefSeq" id="WP_210088908.1">
    <property type="nucleotide sequence ID" value="NZ_JAGGKG010000007.1"/>
</dbReference>
<name>A0ABS4FRS8_9BACL</name>
<protein>
    <recommendedName>
        <fullName evidence="3">Restriction endonuclease type IV Mrr domain-containing protein</fullName>
    </recommendedName>
</protein>
<accession>A0ABS4FRS8</accession>
<dbReference type="Proteomes" id="UP001519272">
    <property type="component" value="Unassembled WGS sequence"/>
</dbReference>
<comment type="caution">
    <text evidence="1">The sequence shown here is derived from an EMBL/GenBank/DDBJ whole genome shotgun (WGS) entry which is preliminary data.</text>
</comment>
<gene>
    <name evidence="1" type="ORF">J2Z32_001908</name>
</gene>
<evidence type="ECO:0000313" key="2">
    <source>
        <dbReference type="Proteomes" id="UP001519272"/>
    </source>
</evidence>
<organism evidence="1 2">
    <name type="scientific">Paenibacillus turicensis</name>
    <dbReference type="NCBI Taxonomy" id="160487"/>
    <lineage>
        <taxon>Bacteria</taxon>
        <taxon>Bacillati</taxon>
        <taxon>Bacillota</taxon>
        <taxon>Bacilli</taxon>
        <taxon>Bacillales</taxon>
        <taxon>Paenibacillaceae</taxon>
        <taxon>Paenibacillus</taxon>
    </lineage>
</organism>
<evidence type="ECO:0000313" key="1">
    <source>
        <dbReference type="EMBL" id="MBP1905280.1"/>
    </source>
</evidence>
<evidence type="ECO:0008006" key="3">
    <source>
        <dbReference type="Google" id="ProtNLM"/>
    </source>
</evidence>
<dbReference type="Pfam" id="PF09929">
    <property type="entry name" value="DUF2161"/>
    <property type="match status" value="1"/>
</dbReference>
<dbReference type="EMBL" id="JAGGKG010000007">
    <property type="protein sequence ID" value="MBP1905280.1"/>
    <property type="molecule type" value="Genomic_DNA"/>
</dbReference>
<keyword evidence="2" id="KW-1185">Reference proteome</keyword>
<proteinExistence type="predicted"/>
<reference evidence="1 2" key="1">
    <citation type="submission" date="2021-03" db="EMBL/GenBank/DDBJ databases">
        <title>Genomic Encyclopedia of Type Strains, Phase IV (KMG-IV): sequencing the most valuable type-strain genomes for metagenomic binning, comparative biology and taxonomic classification.</title>
        <authorList>
            <person name="Goeker M."/>
        </authorList>
    </citation>
    <scope>NUCLEOTIDE SEQUENCE [LARGE SCALE GENOMIC DNA]</scope>
    <source>
        <strain evidence="1 2">DSM 14349</strain>
    </source>
</reference>
<dbReference type="InterPro" id="IPR018679">
    <property type="entry name" value="DUF2161"/>
</dbReference>